<dbReference type="PIRSF" id="PIRSF037259">
    <property type="entry name" value="EcsB_ABC"/>
    <property type="match status" value="1"/>
</dbReference>
<evidence type="ECO:0000313" key="2">
    <source>
        <dbReference type="EMBL" id="KRM90600.1"/>
    </source>
</evidence>
<dbReference type="Pfam" id="PF05975">
    <property type="entry name" value="EcsB"/>
    <property type="match status" value="1"/>
</dbReference>
<dbReference type="STRING" id="1423729.FC80_GL000589"/>
<dbReference type="OrthoDB" id="2447941at2"/>
<dbReference type="InterPro" id="IPR010288">
    <property type="entry name" value="EcsB_ABC"/>
</dbReference>
<feature type="transmembrane region" description="Helical" evidence="1">
    <location>
        <begin position="100"/>
        <end position="123"/>
    </location>
</feature>
<dbReference type="PATRIC" id="fig|1423729.3.peg.595"/>
<feature type="transmembrane region" description="Helical" evidence="1">
    <location>
        <begin position="376"/>
        <end position="397"/>
    </location>
</feature>
<protein>
    <submittedName>
        <fullName evidence="2">Protein ecsB</fullName>
    </submittedName>
</protein>
<evidence type="ECO:0000256" key="1">
    <source>
        <dbReference type="SAM" id="Phobius"/>
    </source>
</evidence>
<feature type="transmembrane region" description="Helical" evidence="1">
    <location>
        <begin position="352"/>
        <end position="370"/>
    </location>
</feature>
<dbReference type="RefSeq" id="WP_057829337.1">
    <property type="nucleotide sequence ID" value="NZ_AYZE01000014.1"/>
</dbReference>
<dbReference type="AlphaFoldDB" id="A0A0R2CG27"/>
<organism evidence="2 3">
    <name type="scientific">Liquorilactobacillus cacaonum DSM 21116</name>
    <dbReference type="NCBI Taxonomy" id="1423729"/>
    <lineage>
        <taxon>Bacteria</taxon>
        <taxon>Bacillati</taxon>
        <taxon>Bacillota</taxon>
        <taxon>Bacilli</taxon>
        <taxon>Lactobacillales</taxon>
        <taxon>Lactobacillaceae</taxon>
        <taxon>Liquorilactobacillus</taxon>
    </lineage>
</organism>
<proteinExistence type="predicted"/>
<feature type="transmembrane region" description="Helical" evidence="1">
    <location>
        <begin position="61"/>
        <end position="80"/>
    </location>
</feature>
<feature type="transmembrane region" description="Helical" evidence="1">
    <location>
        <begin position="278"/>
        <end position="296"/>
    </location>
</feature>
<keyword evidence="1" id="KW-1133">Transmembrane helix</keyword>
<feature type="transmembrane region" description="Helical" evidence="1">
    <location>
        <begin position="177"/>
        <end position="205"/>
    </location>
</feature>
<gene>
    <name evidence="2" type="ORF">FC80_GL000589</name>
</gene>
<accession>A0A0R2CG27</accession>
<dbReference type="GO" id="GO:0016020">
    <property type="term" value="C:membrane"/>
    <property type="evidence" value="ECO:0007669"/>
    <property type="project" value="InterPro"/>
</dbReference>
<keyword evidence="1" id="KW-0812">Transmembrane</keyword>
<dbReference type="Proteomes" id="UP000051131">
    <property type="component" value="Unassembled WGS sequence"/>
</dbReference>
<reference evidence="2 3" key="1">
    <citation type="journal article" date="2015" name="Genome Announc.">
        <title>Expanding the biotechnology potential of lactobacilli through comparative genomics of 213 strains and associated genera.</title>
        <authorList>
            <person name="Sun Z."/>
            <person name="Harris H.M."/>
            <person name="McCann A."/>
            <person name="Guo C."/>
            <person name="Argimon S."/>
            <person name="Zhang W."/>
            <person name="Yang X."/>
            <person name="Jeffery I.B."/>
            <person name="Cooney J.C."/>
            <person name="Kagawa T.F."/>
            <person name="Liu W."/>
            <person name="Song Y."/>
            <person name="Salvetti E."/>
            <person name="Wrobel A."/>
            <person name="Rasinkangas P."/>
            <person name="Parkhill J."/>
            <person name="Rea M.C."/>
            <person name="O'Sullivan O."/>
            <person name="Ritari J."/>
            <person name="Douillard F.P."/>
            <person name="Paul Ross R."/>
            <person name="Yang R."/>
            <person name="Briner A.E."/>
            <person name="Felis G.E."/>
            <person name="de Vos W.M."/>
            <person name="Barrangou R."/>
            <person name="Klaenhammer T.R."/>
            <person name="Caufield P.W."/>
            <person name="Cui Y."/>
            <person name="Zhang H."/>
            <person name="O'Toole P.W."/>
        </authorList>
    </citation>
    <scope>NUCLEOTIDE SEQUENCE [LARGE SCALE GENOMIC DNA]</scope>
    <source>
        <strain evidence="2 3">DSM 21116</strain>
    </source>
</reference>
<sequence>MNEIWNKRLKAYQSTLLRYSKYVFNDHFVLALLFFVGGLGLAYSNFVKALPLNILWWEKPILIVILFLLLKVGKLTSLLVEADSVFLLPKDYEMKGFLQLALKHSSLIASVIQLGFIVVLSPFILQGLHWSLLKLFLLFLALCFLKIMDLIQIMLGAYIEHSEKLWIKILCQLSQLIILSLCIYVNVFIGTFIAFICLVIAKYYFNSASKVHIFRWNDMIKFEKERLMVLYRFINLFTDVPQIVGQTKRRKIFDFMLPKTKNDPYLYLYSRSFIRQSGFSGMFVRLLCLASIIILFSTNLIFSFLIICMFIYLIGFQLFGLYFTFDDNVFIYIYPVSESQKKVAFVKLIRKMLYGVWAILNVLAVIKLGFKASFLLIPFVSFVEIYVIVGYLLTNYLKKKA</sequence>
<keyword evidence="3" id="KW-1185">Reference proteome</keyword>
<name>A0A0R2CG27_9LACO</name>
<feature type="transmembrane region" description="Helical" evidence="1">
    <location>
        <begin position="135"/>
        <end position="157"/>
    </location>
</feature>
<feature type="transmembrane region" description="Helical" evidence="1">
    <location>
        <begin position="28"/>
        <end position="49"/>
    </location>
</feature>
<dbReference type="EMBL" id="AYZE01000014">
    <property type="protein sequence ID" value="KRM90600.1"/>
    <property type="molecule type" value="Genomic_DNA"/>
</dbReference>
<feature type="transmembrane region" description="Helical" evidence="1">
    <location>
        <begin position="302"/>
        <end position="325"/>
    </location>
</feature>
<comment type="caution">
    <text evidence="2">The sequence shown here is derived from an EMBL/GenBank/DDBJ whole genome shotgun (WGS) entry which is preliminary data.</text>
</comment>
<keyword evidence="1" id="KW-0472">Membrane</keyword>
<evidence type="ECO:0000313" key="3">
    <source>
        <dbReference type="Proteomes" id="UP000051131"/>
    </source>
</evidence>